<organism evidence="2">
    <name type="scientific">viral metagenome</name>
    <dbReference type="NCBI Taxonomy" id="1070528"/>
    <lineage>
        <taxon>unclassified sequences</taxon>
        <taxon>metagenomes</taxon>
        <taxon>organismal metagenomes</taxon>
    </lineage>
</organism>
<sequence>MPKCKNDPDSNYIGNEPSPKGLGFCAHAEKVNTIKKGRDGNIWIIKSNNNIKKWFKHNDNKKKVNDIVELLYNKMKKWWIKMTDGALIICFKNGDVKLIDSNKKTKNAKLKELKELHEMYGQDDNVKAIIWSGMSVDILYGFIYYILNKYSKAMFKQLVDSENILLLILDNFTNLFEKYKLFTSKDYTFKNKPTIDHDKIAKKLAL</sequence>
<keyword evidence="1" id="KW-0812">Transmembrane</keyword>
<protein>
    <submittedName>
        <fullName evidence="2">Uncharacterized protein</fullName>
    </submittedName>
</protein>
<evidence type="ECO:0000256" key="1">
    <source>
        <dbReference type="SAM" id="Phobius"/>
    </source>
</evidence>
<feature type="transmembrane region" description="Helical" evidence="1">
    <location>
        <begin position="128"/>
        <end position="147"/>
    </location>
</feature>
<accession>A0A6C0LXZ6</accession>
<keyword evidence="1" id="KW-0472">Membrane</keyword>
<proteinExistence type="predicted"/>
<dbReference type="EMBL" id="MN740611">
    <property type="protein sequence ID" value="QHU35726.1"/>
    <property type="molecule type" value="Genomic_DNA"/>
</dbReference>
<dbReference type="AlphaFoldDB" id="A0A6C0LXZ6"/>
<name>A0A6C0LXZ6_9ZZZZ</name>
<keyword evidence="1" id="KW-1133">Transmembrane helix</keyword>
<evidence type="ECO:0000313" key="2">
    <source>
        <dbReference type="EMBL" id="QHU35726.1"/>
    </source>
</evidence>
<reference evidence="2" key="1">
    <citation type="journal article" date="2020" name="Nature">
        <title>Giant virus diversity and host interactions through global metagenomics.</title>
        <authorList>
            <person name="Schulz F."/>
            <person name="Roux S."/>
            <person name="Paez-Espino D."/>
            <person name="Jungbluth S."/>
            <person name="Walsh D.A."/>
            <person name="Denef V.J."/>
            <person name="McMahon K.D."/>
            <person name="Konstantinidis K.T."/>
            <person name="Eloe-Fadrosh E.A."/>
            <person name="Kyrpides N.C."/>
            <person name="Woyke T."/>
        </authorList>
    </citation>
    <scope>NUCLEOTIDE SEQUENCE</scope>
    <source>
        <strain evidence="2">GVMAG-S-1035085-51</strain>
    </source>
</reference>